<evidence type="ECO:0000313" key="2">
    <source>
        <dbReference type="EMBL" id="AYV48614.1"/>
    </source>
</evidence>
<reference evidence="3 4" key="1">
    <citation type="submission" date="2017-12" db="EMBL/GenBank/DDBJ databases">
        <title>The genome sequence of Caulobacter flavus CGMCC1 15093.</title>
        <authorList>
            <person name="Gao J."/>
            <person name="Mao X."/>
            <person name="Sun J."/>
        </authorList>
    </citation>
    <scope>NUCLEOTIDE SEQUENCE [LARGE SCALE GENOMIC DNA]</scope>
    <source>
        <strain evidence="3 4">CGMCC1 15093</strain>
    </source>
</reference>
<evidence type="ECO:0000313" key="4">
    <source>
        <dbReference type="Proteomes" id="UP000234483"/>
    </source>
</evidence>
<dbReference type="OrthoDB" id="7053173at2"/>
<dbReference type="EMBL" id="PJRQ01000041">
    <property type="protein sequence ID" value="PLR08670.1"/>
    <property type="molecule type" value="Genomic_DNA"/>
</dbReference>
<dbReference type="SUPFAM" id="SSF52402">
    <property type="entry name" value="Adenine nucleotide alpha hydrolases-like"/>
    <property type="match status" value="1"/>
</dbReference>
<dbReference type="EMBL" id="CP026100">
    <property type="protein sequence ID" value="AYV48614.1"/>
    <property type="molecule type" value="Genomic_DNA"/>
</dbReference>
<dbReference type="KEGG" id="cfh:C1707_21435"/>
<dbReference type="GO" id="GO:0006529">
    <property type="term" value="P:asparagine biosynthetic process"/>
    <property type="evidence" value="ECO:0007669"/>
    <property type="project" value="InterPro"/>
</dbReference>
<dbReference type="InterPro" id="IPR014729">
    <property type="entry name" value="Rossmann-like_a/b/a_fold"/>
</dbReference>
<sequence>MRDYLVIETQAGSDLSAWREAESLVLATGAWKKVAERRWFSVFLEQAQPATYRHLPGVGGSLIGEVFDVQAARSGLGRDLELMGFGTEPEGIARRLVARGFGRYVAILNDDHGPAQVLRDPLGAMDAIGWRRGSLRFIGSRLPDLPALWPADLEIDWAQVATILRQKNLASHLCPLVGVTSYPSGVLAGPEGRGPRLWSPARLAAAPWRDAPPEALRSVVDGVVAAWSYGREGVFCEISGGLDSAIVASSLAQVQAPLIYGVNHTFPFAESDEQVYARAVADRVGVPLVVVERDMLRIEPEKLVAAAGGPRPNYLGGDPDHDADLAARLSQNGVEAMFTGRGGDAMLYQSANPALVRDVLAGASAGGRLRGLEILARRHATTVWSMLKRGLANQDLTAGLGVQLFLSPAAAARLPDLHPWLAEARDLKPAKQLQVLALVNGLSAFGESQRSRSGLVIDPLMSQPVVEFCLSLAAGRLAVGANDRPFARCAFADRLPEAVFARRGKGALSAYFAQSLALSLDAVRPYLLEGELAAAGLLDLASLDAALLPERLIWTNLSSEIFILLALEAWVRCWRERIAQASGPTDQAGHYCVGTP</sequence>
<dbReference type="RefSeq" id="WP_101714626.1">
    <property type="nucleotide sequence ID" value="NZ_CP026100.1"/>
</dbReference>
<dbReference type="InterPro" id="IPR001962">
    <property type="entry name" value="Asn_synthase"/>
</dbReference>
<dbReference type="AlphaFoldDB" id="A0A2N5CNZ5"/>
<feature type="domain" description="Asparagine synthetase" evidence="1">
    <location>
        <begin position="219"/>
        <end position="572"/>
    </location>
</feature>
<dbReference type="Proteomes" id="UP000281192">
    <property type="component" value="Chromosome"/>
</dbReference>
<dbReference type="Gene3D" id="3.40.50.620">
    <property type="entry name" value="HUPs"/>
    <property type="match status" value="1"/>
</dbReference>
<reference evidence="2 5" key="2">
    <citation type="submission" date="2018-01" db="EMBL/GenBank/DDBJ databases">
        <title>Complete genome sequence of Caulobacter flavus RHGG3.</title>
        <authorList>
            <person name="Yang E."/>
        </authorList>
    </citation>
    <scope>NUCLEOTIDE SEQUENCE [LARGE SCALE GENOMIC DNA]</scope>
    <source>
        <strain evidence="2 5">RHGG3</strain>
    </source>
</reference>
<proteinExistence type="predicted"/>
<evidence type="ECO:0000313" key="3">
    <source>
        <dbReference type="EMBL" id="PLR08670.1"/>
    </source>
</evidence>
<dbReference type="Pfam" id="PF00733">
    <property type="entry name" value="Asn_synthase"/>
    <property type="match status" value="1"/>
</dbReference>
<keyword evidence="5" id="KW-1185">Reference proteome</keyword>
<evidence type="ECO:0000313" key="5">
    <source>
        <dbReference type="Proteomes" id="UP000281192"/>
    </source>
</evidence>
<protein>
    <submittedName>
        <fullName evidence="3">Asparagine synthase</fullName>
    </submittedName>
</protein>
<dbReference type="GO" id="GO:0004066">
    <property type="term" value="F:asparagine synthase (glutamine-hydrolyzing) activity"/>
    <property type="evidence" value="ECO:0007669"/>
    <property type="project" value="InterPro"/>
</dbReference>
<organism evidence="3 4">
    <name type="scientific">Caulobacter flavus</name>
    <dbReference type="NCBI Taxonomy" id="1679497"/>
    <lineage>
        <taxon>Bacteria</taxon>
        <taxon>Pseudomonadati</taxon>
        <taxon>Pseudomonadota</taxon>
        <taxon>Alphaproteobacteria</taxon>
        <taxon>Caulobacterales</taxon>
        <taxon>Caulobacteraceae</taxon>
        <taxon>Caulobacter</taxon>
    </lineage>
</organism>
<dbReference type="Proteomes" id="UP000234483">
    <property type="component" value="Unassembled WGS sequence"/>
</dbReference>
<name>A0A2N5CNZ5_9CAUL</name>
<gene>
    <name evidence="2" type="ORF">C1707_21435</name>
    <name evidence="3" type="ORF">CFHF_19630</name>
</gene>
<evidence type="ECO:0000259" key="1">
    <source>
        <dbReference type="Pfam" id="PF00733"/>
    </source>
</evidence>
<accession>A0A2N5CNZ5</accession>